<dbReference type="InterPro" id="IPR032675">
    <property type="entry name" value="LRR_dom_sf"/>
</dbReference>
<dbReference type="SUPFAM" id="SSF52047">
    <property type="entry name" value="RNI-like"/>
    <property type="match status" value="1"/>
</dbReference>
<dbReference type="EMBL" id="JAWPEI010000003">
    <property type="protein sequence ID" value="KAK4732868.1"/>
    <property type="molecule type" value="Genomic_DNA"/>
</dbReference>
<comment type="caution">
    <text evidence="1">The sequence shown here is derived from an EMBL/GenBank/DDBJ whole genome shotgun (WGS) entry which is preliminary data.</text>
</comment>
<protein>
    <submittedName>
        <fullName evidence="1">Uncharacterized protein</fullName>
    </submittedName>
</protein>
<dbReference type="Proteomes" id="UP001311915">
    <property type="component" value="Unassembled WGS sequence"/>
</dbReference>
<keyword evidence="2" id="KW-1185">Reference proteome</keyword>
<accession>A0AAV9M519</accession>
<organism evidence="1 2">
    <name type="scientific">Solanum pinnatisectum</name>
    <name type="common">tansyleaf nightshade</name>
    <dbReference type="NCBI Taxonomy" id="50273"/>
    <lineage>
        <taxon>Eukaryota</taxon>
        <taxon>Viridiplantae</taxon>
        <taxon>Streptophyta</taxon>
        <taxon>Embryophyta</taxon>
        <taxon>Tracheophyta</taxon>
        <taxon>Spermatophyta</taxon>
        <taxon>Magnoliopsida</taxon>
        <taxon>eudicotyledons</taxon>
        <taxon>Gunneridae</taxon>
        <taxon>Pentapetalae</taxon>
        <taxon>asterids</taxon>
        <taxon>lamiids</taxon>
        <taxon>Solanales</taxon>
        <taxon>Solanaceae</taxon>
        <taxon>Solanoideae</taxon>
        <taxon>Solaneae</taxon>
        <taxon>Solanum</taxon>
    </lineage>
</organism>
<name>A0AAV9M519_9SOLN</name>
<reference evidence="1 2" key="1">
    <citation type="submission" date="2023-10" db="EMBL/GenBank/DDBJ databases">
        <title>Genome-Wide Identification Analysis in wild type Solanum Pinnatisectum Reveals Some Genes Defensing Phytophthora Infestans.</title>
        <authorList>
            <person name="Sun C."/>
        </authorList>
    </citation>
    <scope>NUCLEOTIDE SEQUENCE [LARGE SCALE GENOMIC DNA]</scope>
    <source>
        <strain evidence="1">LQN</strain>
        <tissue evidence="1">Leaf</tissue>
    </source>
</reference>
<evidence type="ECO:0000313" key="2">
    <source>
        <dbReference type="Proteomes" id="UP001311915"/>
    </source>
</evidence>
<sequence length="197" mass="22327">MFIPDDFFESRLLHQLINLRKLGILVVSGSTIKILSALSPVPTALEVLKLYFFREQSEQINLSSYPNIVKLSLHVNSIMRLKCEAFPPNLVKLTPVDFEVDGHVVAVLKKLPKLRILKMVWCYHMEEKMDLSGDGDSFPQLEFLHIHGPDGLSCRDDVSIPKLKKLLLKDGTSNVRLSDILQSSEYEYLNVSTGQFA</sequence>
<dbReference type="Gene3D" id="3.80.10.10">
    <property type="entry name" value="Ribonuclease Inhibitor"/>
    <property type="match status" value="1"/>
</dbReference>
<gene>
    <name evidence="1" type="ORF">R3W88_025856</name>
</gene>
<dbReference type="PANTHER" id="PTHR15140:SF54">
    <property type="entry name" value="RPI-VNT1"/>
    <property type="match status" value="1"/>
</dbReference>
<dbReference type="AlphaFoldDB" id="A0AAV9M519"/>
<evidence type="ECO:0000313" key="1">
    <source>
        <dbReference type="EMBL" id="KAK4732868.1"/>
    </source>
</evidence>
<dbReference type="PANTHER" id="PTHR15140">
    <property type="entry name" value="TUBULIN-SPECIFIC CHAPERONE E"/>
    <property type="match status" value="1"/>
</dbReference>
<proteinExistence type="predicted"/>